<dbReference type="SUPFAM" id="SSF143414">
    <property type="entry name" value="CcmK-like"/>
    <property type="match status" value="1"/>
</dbReference>
<accession>A0A0L6W115</accession>
<feature type="domain" description="BMC" evidence="5">
    <location>
        <begin position="5"/>
        <end position="89"/>
    </location>
</feature>
<evidence type="ECO:0000256" key="1">
    <source>
        <dbReference type="ARBA" id="ARBA00024322"/>
    </source>
</evidence>
<dbReference type="InterPro" id="IPR044872">
    <property type="entry name" value="CcmK/CsoS1_BMC"/>
</dbReference>
<comment type="caution">
    <text evidence="6">The sequence shown here is derived from an EMBL/GenBank/DDBJ whole genome shotgun (WGS) entry which is preliminary data.</text>
</comment>
<sequence length="215" mass="22766">MNQKALGMIETYGLVAAIEAADVALKTAAVELINYEIVKSGRIMIAIYGEVAAVQASVTAGAAAAAKINTVFSAHVIPRPLADPRLLIKHRDSEEGPLNPGDGSPDSGGNGPGPVSPEEYTEKEGINEGINNEALEEEGPGNIQSRAPENLGNSGMTVSDEQAQLPPGLEHLKSMSVEELRRLARRTEGIAIKGRQISRANKEKLIAEIVRAKKN</sequence>
<reference evidence="7" key="1">
    <citation type="submission" date="2015-07" db="EMBL/GenBank/DDBJ databases">
        <title>Complete Genome of Thermincola ferriacetica strain Z-0001T.</title>
        <authorList>
            <person name="Lusk B."/>
            <person name="Badalamenti J.P."/>
            <person name="Parameswaran P."/>
            <person name="Bond D.R."/>
            <person name="Torres C.I."/>
        </authorList>
    </citation>
    <scope>NUCLEOTIDE SEQUENCE [LARGE SCALE GENOMIC DNA]</scope>
    <source>
        <strain evidence="7">Z-0001</strain>
    </source>
</reference>
<evidence type="ECO:0000256" key="2">
    <source>
        <dbReference type="ARBA" id="ARBA00024446"/>
    </source>
</evidence>
<feature type="region of interest" description="Disordered" evidence="4">
    <location>
        <begin position="92"/>
        <end position="168"/>
    </location>
</feature>
<evidence type="ECO:0000259" key="5">
    <source>
        <dbReference type="PROSITE" id="PS51930"/>
    </source>
</evidence>
<dbReference type="InterPro" id="IPR000249">
    <property type="entry name" value="BMC_dom"/>
</dbReference>
<dbReference type="InterPro" id="IPR037233">
    <property type="entry name" value="CcmK-like_sf"/>
</dbReference>
<dbReference type="Pfam" id="PF00936">
    <property type="entry name" value="BMC"/>
    <property type="match status" value="1"/>
</dbReference>
<protein>
    <submittedName>
        <fullName evidence="6">Microcompartments protein</fullName>
    </submittedName>
</protein>
<feature type="compositionally biased region" description="Low complexity" evidence="4">
    <location>
        <begin position="96"/>
        <end position="105"/>
    </location>
</feature>
<evidence type="ECO:0000313" key="7">
    <source>
        <dbReference type="Proteomes" id="UP000037175"/>
    </source>
</evidence>
<dbReference type="EMBL" id="LGTE01000022">
    <property type="protein sequence ID" value="KNZ68769.1"/>
    <property type="molecule type" value="Genomic_DNA"/>
</dbReference>
<dbReference type="Gene3D" id="3.30.70.1710">
    <property type="match status" value="1"/>
</dbReference>
<keyword evidence="2" id="KW-1283">Bacterial microcompartment</keyword>
<dbReference type="GO" id="GO:0031469">
    <property type="term" value="C:bacterial microcompartment"/>
    <property type="evidence" value="ECO:0007669"/>
    <property type="project" value="UniProtKB-SubCell"/>
</dbReference>
<dbReference type="PROSITE" id="PS51930">
    <property type="entry name" value="BMC_2"/>
    <property type="match status" value="1"/>
</dbReference>
<name>A0A0L6W115_9FIRM</name>
<evidence type="ECO:0000313" key="6">
    <source>
        <dbReference type="EMBL" id="KNZ68769.1"/>
    </source>
</evidence>
<dbReference type="RefSeq" id="WP_052218680.1">
    <property type="nucleotide sequence ID" value="NZ_LGTE01000022.1"/>
</dbReference>
<dbReference type="PANTHER" id="PTHR33941">
    <property type="entry name" value="PROPANEDIOL UTILIZATION PROTEIN PDUA"/>
    <property type="match status" value="1"/>
</dbReference>
<dbReference type="Proteomes" id="UP000037175">
    <property type="component" value="Unassembled WGS sequence"/>
</dbReference>
<organism evidence="6 7">
    <name type="scientific">Thermincola ferriacetica</name>
    <dbReference type="NCBI Taxonomy" id="281456"/>
    <lineage>
        <taxon>Bacteria</taxon>
        <taxon>Bacillati</taxon>
        <taxon>Bacillota</taxon>
        <taxon>Clostridia</taxon>
        <taxon>Eubacteriales</taxon>
        <taxon>Thermincolaceae</taxon>
        <taxon>Thermincola</taxon>
    </lineage>
</organism>
<comment type="similarity">
    <text evidence="3">Belongs to the bacterial microcompartments protein family.</text>
</comment>
<evidence type="ECO:0000256" key="3">
    <source>
        <dbReference type="PROSITE-ProRule" id="PRU01278"/>
    </source>
</evidence>
<gene>
    <name evidence="6" type="ORF">Tfer_2648</name>
</gene>
<comment type="subcellular location">
    <subcellularLocation>
        <location evidence="1">Bacterial microcompartment</location>
    </subcellularLocation>
</comment>
<dbReference type="PANTHER" id="PTHR33941:SF11">
    <property type="entry name" value="BACTERIAL MICROCOMPARTMENT SHELL PROTEIN PDUJ"/>
    <property type="match status" value="1"/>
</dbReference>
<keyword evidence="7" id="KW-1185">Reference proteome</keyword>
<proteinExistence type="inferred from homology"/>
<dbReference type="AlphaFoldDB" id="A0A0L6W115"/>
<dbReference type="CDD" id="cd07045">
    <property type="entry name" value="BMC_CcmK_like"/>
    <property type="match status" value="1"/>
</dbReference>
<feature type="compositionally biased region" description="Polar residues" evidence="4">
    <location>
        <begin position="142"/>
        <end position="162"/>
    </location>
</feature>
<dbReference type="InterPro" id="IPR050575">
    <property type="entry name" value="BMC_shell"/>
</dbReference>
<evidence type="ECO:0000256" key="4">
    <source>
        <dbReference type="SAM" id="MobiDB-lite"/>
    </source>
</evidence>
<dbReference type="SMART" id="SM00877">
    <property type="entry name" value="BMC"/>
    <property type="match status" value="1"/>
</dbReference>